<feature type="chain" id="PRO_5014934722" evidence="1">
    <location>
        <begin position="22"/>
        <end position="79"/>
    </location>
</feature>
<dbReference type="EMBL" id="GGFL01008652">
    <property type="protein sequence ID" value="MBW72830.1"/>
    <property type="molecule type" value="Transcribed_RNA"/>
</dbReference>
<keyword evidence="1" id="KW-0732">Signal</keyword>
<evidence type="ECO:0000313" key="2">
    <source>
        <dbReference type="EMBL" id="MBW72830.1"/>
    </source>
</evidence>
<evidence type="ECO:0000256" key="1">
    <source>
        <dbReference type="SAM" id="SignalP"/>
    </source>
</evidence>
<proteinExistence type="predicted"/>
<organism evidence="2">
    <name type="scientific">Anopheles darlingi</name>
    <name type="common">Mosquito</name>
    <dbReference type="NCBI Taxonomy" id="43151"/>
    <lineage>
        <taxon>Eukaryota</taxon>
        <taxon>Metazoa</taxon>
        <taxon>Ecdysozoa</taxon>
        <taxon>Arthropoda</taxon>
        <taxon>Hexapoda</taxon>
        <taxon>Insecta</taxon>
        <taxon>Pterygota</taxon>
        <taxon>Neoptera</taxon>
        <taxon>Endopterygota</taxon>
        <taxon>Diptera</taxon>
        <taxon>Nematocera</taxon>
        <taxon>Culicoidea</taxon>
        <taxon>Culicidae</taxon>
        <taxon>Anophelinae</taxon>
        <taxon>Anopheles</taxon>
    </lineage>
</organism>
<name>A0A2M4D5I4_ANODA</name>
<reference evidence="2" key="1">
    <citation type="submission" date="2018-01" db="EMBL/GenBank/DDBJ databases">
        <title>An insight into the sialome of Amazonian anophelines.</title>
        <authorList>
            <person name="Ribeiro J.M."/>
            <person name="Scarpassa V."/>
            <person name="Calvo E."/>
        </authorList>
    </citation>
    <scope>NUCLEOTIDE SEQUENCE</scope>
</reference>
<sequence>MSGQFLCCLLLLLLDGDDVEPRHKKQDAKCVRLSLSGLFRTKWIVVFELFVSILLGEQRLVTSFVRPNDDDKCITNYRV</sequence>
<protein>
    <submittedName>
        <fullName evidence="2">Putative secreted protein</fullName>
    </submittedName>
</protein>
<feature type="signal peptide" evidence="1">
    <location>
        <begin position="1"/>
        <end position="21"/>
    </location>
</feature>
<dbReference type="AlphaFoldDB" id="A0A2M4D5I4"/>
<accession>A0A2M4D5I4</accession>